<evidence type="ECO:0000313" key="3">
    <source>
        <dbReference type="Proteomes" id="UP001230504"/>
    </source>
</evidence>
<feature type="region of interest" description="Disordered" evidence="1">
    <location>
        <begin position="112"/>
        <end position="138"/>
    </location>
</feature>
<sequence length="150" mass="16650">MEQKVIKTEINMSKLVCIAATKKNWGKAVPVVLALREKGVQEQWKRPSGVDSGKTNPHWSLSNRDAKENAVGFGVDDVCRWAILHGEISLCRRLVRKFGFAEKPPLRVAARRSPGWVESQSSGSHVQYPPATDGPGAQHTQVIRLPFRAL</sequence>
<dbReference type="RefSeq" id="XP_060412991.1">
    <property type="nucleotide sequence ID" value="XM_060551777.1"/>
</dbReference>
<dbReference type="GeneID" id="85436017"/>
<proteinExistence type="predicted"/>
<dbReference type="EMBL" id="JAHLJV010000039">
    <property type="protein sequence ID" value="KAK1586023.1"/>
    <property type="molecule type" value="Genomic_DNA"/>
</dbReference>
<reference evidence="2" key="1">
    <citation type="submission" date="2021-06" db="EMBL/GenBank/DDBJ databases">
        <title>Comparative genomics, transcriptomics and evolutionary studies reveal genomic signatures of adaptation to plant cell wall in hemibiotrophic fungi.</title>
        <authorList>
            <consortium name="DOE Joint Genome Institute"/>
            <person name="Baroncelli R."/>
            <person name="Diaz J.F."/>
            <person name="Benocci T."/>
            <person name="Peng M."/>
            <person name="Battaglia E."/>
            <person name="Haridas S."/>
            <person name="Andreopoulos W."/>
            <person name="Labutti K."/>
            <person name="Pangilinan J."/>
            <person name="Floch G.L."/>
            <person name="Makela M.R."/>
            <person name="Henrissat B."/>
            <person name="Grigoriev I.V."/>
            <person name="Crouch J.A."/>
            <person name="De Vries R.P."/>
            <person name="Sukno S.A."/>
            <person name="Thon M.R."/>
        </authorList>
    </citation>
    <scope>NUCLEOTIDE SEQUENCE</scope>
    <source>
        <strain evidence="2">CBS 125086</strain>
    </source>
</reference>
<evidence type="ECO:0000313" key="2">
    <source>
        <dbReference type="EMBL" id="KAK1586023.1"/>
    </source>
</evidence>
<accession>A0AAD8PYF8</accession>
<organism evidence="2 3">
    <name type="scientific">Colletotrichum navitas</name>
    <dbReference type="NCBI Taxonomy" id="681940"/>
    <lineage>
        <taxon>Eukaryota</taxon>
        <taxon>Fungi</taxon>
        <taxon>Dikarya</taxon>
        <taxon>Ascomycota</taxon>
        <taxon>Pezizomycotina</taxon>
        <taxon>Sordariomycetes</taxon>
        <taxon>Hypocreomycetidae</taxon>
        <taxon>Glomerellales</taxon>
        <taxon>Glomerellaceae</taxon>
        <taxon>Colletotrichum</taxon>
        <taxon>Colletotrichum graminicola species complex</taxon>
    </lineage>
</organism>
<dbReference type="AlphaFoldDB" id="A0AAD8PYF8"/>
<name>A0AAD8PYF8_9PEZI</name>
<dbReference type="Proteomes" id="UP001230504">
    <property type="component" value="Unassembled WGS sequence"/>
</dbReference>
<keyword evidence="3" id="KW-1185">Reference proteome</keyword>
<gene>
    <name evidence="2" type="ORF">LY79DRAFT_244687</name>
</gene>
<evidence type="ECO:0000256" key="1">
    <source>
        <dbReference type="SAM" id="MobiDB-lite"/>
    </source>
</evidence>
<protein>
    <submittedName>
        <fullName evidence="2">Uncharacterized protein</fullName>
    </submittedName>
</protein>
<comment type="caution">
    <text evidence="2">The sequence shown here is derived from an EMBL/GenBank/DDBJ whole genome shotgun (WGS) entry which is preliminary data.</text>
</comment>